<dbReference type="SMART" id="SM00418">
    <property type="entry name" value="HTH_ARSR"/>
    <property type="match status" value="1"/>
</dbReference>
<protein>
    <submittedName>
        <fullName evidence="2">Helix-turn-helix transcriptional regulator</fullName>
    </submittedName>
</protein>
<comment type="caution">
    <text evidence="2">The sequence shown here is derived from an EMBL/GenBank/DDBJ whole genome shotgun (WGS) entry which is preliminary data.</text>
</comment>
<dbReference type="EMBL" id="JACLQD010000006">
    <property type="protein sequence ID" value="MBC2837425.1"/>
    <property type="molecule type" value="Genomic_DNA"/>
</dbReference>
<name>A0A842ICQ3_9RHOB</name>
<dbReference type="SUPFAM" id="SSF46785">
    <property type="entry name" value="Winged helix' DNA-binding domain"/>
    <property type="match status" value="1"/>
</dbReference>
<keyword evidence="3" id="KW-1185">Reference proteome</keyword>
<dbReference type="AlphaFoldDB" id="A0A842ICQ3"/>
<proteinExistence type="predicted"/>
<organism evidence="2 3">
    <name type="scientific">Paragemmobacter straminiformis</name>
    <dbReference type="NCBI Taxonomy" id="2045119"/>
    <lineage>
        <taxon>Bacteria</taxon>
        <taxon>Pseudomonadati</taxon>
        <taxon>Pseudomonadota</taxon>
        <taxon>Alphaproteobacteria</taxon>
        <taxon>Rhodobacterales</taxon>
        <taxon>Paracoccaceae</taxon>
        <taxon>Paragemmobacter</taxon>
    </lineage>
</organism>
<accession>A0A842ICQ3</accession>
<dbReference type="PANTHER" id="PTHR38600">
    <property type="entry name" value="TRANSCRIPTIONAL REGULATORY PROTEIN"/>
    <property type="match status" value="1"/>
</dbReference>
<evidence type="ECO:0000313" key="3">
    <source>
        <dbReference type="Proteomes" id="UP000555411"/>
    </source>
</evidence>
<evidence type="ECO:0000313" key="2">
    <source>
        <dbReference type="EMBL" id="MBC2837425.1"/>
    </source>
</evidence>
<reference evidence="2 3" key="1">
    <citation type="journal article" date="2017" name="Int. J. Syst. Evol. Microbiol.">
        <title>Gemmobacter straminiformis sp. nov., isolated from an artificial fountain.</title>
        <authorList>
            <person name="Kang J.Y."/>
            <person name="Kim M.J."/>
            <person name="Chun J."/>
            <person name="Son K.P."/>
            <person name="Jahng K.Y."/>
        </authorList>
    </citation>
    <scope>NUCLEOTIDE SEQUENCE [LARGE SCALE GENOMIC DNA]</scope>
    <source>
        <strain evidence="2 3">CAM-8</strain>
    </source>
</reference>
<dbReference type="NCBIfam" id="NF033788">
    <property type="entry name" value="HTH_metalloreg"/>
    <property type="match status" value="1"/>
</dbReference>
<evidence type="ECO:0000259" key="1">
    <source>
        <dbReference type="PROSITE" id="PS50987"/>
    </source>
</evidence>
<dbReference type="Proteomes" id="UP000555411">
    <property type="component" value="Unassembled WGS sequence"/>
</dbReference>
<dbReference type="PRINTS" id="PR00778">
    <property type="entry name" value="HTHARSR"/>
</dbReference>
<dbReference type="InterPro" id="IPR001845">
    <property type="entry name" value="HTH_ArsR_DNA-bd_dom"/>
</dbReference>
<dbReference type="GO" id="GO:0003700">
    <property type="term" value="F:DNA-binding transcription factor activity"/>
    <property type="evidence" value="ECO:0007669"/>
    <property type="project" value="InterPro"/>
</dbReference>
<dbReference type="CDD" id="cd00090">
    <property type="entry name" value="HTH_ARSR"/>
    <property type="match status" value="1"/>
</dbReference>
<dbReference type="InterPro" id="IPR036388">
    <property type="entry name" value="WH-like_DNA-bd_sf"/>
</dbReference>
<dbReference type="PROSITE" id="PS50987">
    <property type="entry name" value="HTH_ARSR_2"/>
    <property type="match status" value="1"/>
</dbReference>
<dbReference type="Pfam" id="PF12840">
    <property type="entry name" value="HTH_20"/>
    <property type="match status" value="1"/>
</dbReference>
<dbReference type="InterPro" id="IPR011991">
    <property type="entry name" value="ArsR-like_HTH"/>
</dbReference>
<gene>
    <name evidence="2" type="ORF">H7F16_18050</name>
</gene>
<feature type="domain" description="HTH arsR-type" evidence="1">
    <location>
        <begin position="1"/>
        <end position="95"/>
    </location>
</feature>
<sequence length="124" mass="13788">MVHHDMSSFDATFAALSDPTRRGVIEHLFQGEASISDLAARFDMTLTGMRKHVVLLEQAGLVESAKIGRVRTCRLGQRSPDAEMQWLARYRAQWAARFEALDAVVADLKAKESGNGRKDDRTGI</sequence>
<dbReference type="Gene3D" id="1.10.10.10">
    <property type="entry name" value="Winged helix-like DNA-binding domain superfamily/Winged helix DNA-binding domain"/>
    <property type="match status" value="1"/>
</dbReference>
<dbReference type="InterPro" id="IPR036390">
    <property type="entry name" value="WH_DNA-bd_sf"/>
</dbReference>
<dbReference type="PANTHER" id="PTHR38600:SF2">
    <property type="entry name" value="SLL0088 PROTEIN"/>
    <property type="match status" value="1"/>
</dbReference>
<dbReference type="RefSeq" id="WP_185799038.1">
    <property type="nucleotide sequence ID" value="NZ_JACLQD010000006.1"/>
</dbReference>